<dbReference type="EMBL" id="CP016428">
    <property type="protein sequence ID" value="ANW00873.1"/>
    <property type="molecule type" value="Genomic_DNA"/>
</dbReference>
<dbReference type="InterPro" id="IPR036388">
    <property type="entry name" value="WH-like_DNA-bd_sf"/>
</dbReference>
<sequence>MPSASDSVPFAAKVGCTPQTLHDCVRKAEIDSGHRAGVPTDIAELADDGIKALVRIRQGMSIESIERYRRLSSLRRATSSIAGELSPATNGIRRTGDRRAGAGREIEHMLAGHEPVGPKHGRQKHARNVGEGVIVTGRTYGV</sequence>
<evidence type="ECO:0008006" key="3">
    <source>
        <dbReference type="Google" id="ProtNLM"/>
    </source>
</evidence>
<gene>
    <name evidence="1" type="ORF">LMTR13_12495</name>
</gene>
<dbReference type="KEGG" id="bic:LMTR13_12495"/>
<name>A0A1B1UDP4_9BRAD</name>
<reference evidence="1 2" key="1">
    <citation type="submission" date="2016-07" db="EMBL/GenBank/DDBJ databases">
        <title>Complete genome sequence of Bradyrhizobium icense LMTR 13T, a potential inoculant strain isolated from lima bean (Phaseolus lunatus) in Peru.</title>
        <authorList>
            <person name="Ormeno-Orrillo E."/>
            <person name="Duran D."/>
            <person name="Rogel M.A."/>
            <person name="Rey L."/>
            <person name="Imperial J."/>
            <person name="Ruiz-Argueso T."/>
            <person name="Martinez-Romero E."/>
        </authorList>
    </citation>
    <scope>NUCLEOTIDE SEQUENCE [LARGE SCALE GENOMIC DNA]</scope>
    <source>
        <strain evidence="1 2">LMTR 13</strain>
    </source>
</reference>
<accession>A0A1B1UDP4</accession>
<dbReference type="Proteomes" id="UP000092839">
    <property type="component" value="Chromosome"/>
</dbReference>
<proteinExistence type="predicted"/>
<protein>
    <recommendedName>
        <fullName evidence="3">Transposase</fullName>
    </recommendedName>
</protein>
<evidence type="ECO:0000313" key="2">
    <source>
        <dbReference type="Proteomes" id="UP000092839"/>
    </source>
</evidence>
<dbReference type="AlphaFoldDB" id="A0A1B1UDP4"/>
<evidence type="ECO:0000313" key="1">
    <source>
        <dbReference type="EMBL" id="ANW00873.1"/>
    </source>
</evidence>
<dbReference type="STRING" id="1274631.LMTR13_12495"/>
<dbReference type="Gene3D" id="1.10.10.10">
    <property type="entry name" value="Winged helix-like DNA-binding domain superfamily/Winged helix DNA-binding domain"/>
    <property type="match status" value="1"/>
</dbReference>
<organism evidence="1 2">
    <name type="scientific">Bradyrhizobium icense</name>
    <dbReference type="NCBI Taxonomy" id="1274631"/>
    <lineage>
        <taxon>Bacteria</taxon>
        <taxon>Pseudomonadati</taxon>
        <taxon>Pseudomonadota</taxon>
        <taxon>Alphaproteobacteria</taxon>
        <taxon>Hyphomicrobiales</taxon>
        <taxon>Nitrobacteraceae</taxon>
        <taxon>Bradyrhizobium</taxon>
    </lineage>
</organism>
<keyword evidence="2" id="KW-1185">Reference proteome</keyword>